<reference evidence="3 4" key="1">
    <citation type="submission" date="2016-10" db="EMBL/GenBank/DDBJ databases">
        <authorList>
            <person name="de Groot N.N."/>
        </authorList>
    </citation>
    <scope>NUCLEOTIDE SEQUENCE [LARGE SCALE GENOMIC DNA]</scope>
    <source>
        <strain evidence="3 4">DSM 19981</strain>
    </source>
</reference>
<evidence type="ECO:0000256" key="1">
    <source>
        <dbReference type="ARBA" id="ARBA00006987"/>
    </source>
</evidence>
<dbReference type="PANTHER" id="PTHR42928:SF5">
    <property type="entry name" value="BLR1237 PROTEIN"/>
    <property type="match status" value="1"/>
</dbReference>
<gene>
    <name evidence="3" type="ORF">SAMN02745775_11417</name>
</gene>
<dbReference type="EMBL" id="FOSQ01000014">
    <property type="protein sequence ID" value="SFL00557.1"/>
    <property type="molecule type" value="Genomic_DNA"/>
</dbReference>
<dbReference type="PIRSF" id="PIRSF017082">
    <property type="entry name" value="YflP"/>
    <property type="match status" value="1"/>
</dbReference>
<dbReference type="Pfam" id="PF03401">
    <property type="entry name" value="TctC"/>
    <property type="match status" value="1"/>
</dbReference>
<dbReference type="InterPro" id="IPR005064">
    <property type="entry name" value="BUG"/>
</dbReference>
<accession>A0A1I4E7I1</accession>
<evidence type="ECO:0000313" key="3">
    <source>
        <dbReference type="EMBL" id="SFL00557.1"/>
    </source>
</evidence>
<dbReference type="SUPFAM" id="SSF53850">
    <property type="entry name" value="Periplasmic binding protein-like II"/>
    <property type="match status" value="1"/>
</dbReference>
<dbReference type="Gene3D" id="3.40.190.10">
    <property type="entry name" value="Periplasmic binding protein-like II"/>
    <property type="match status" value="1"/>
</dbReference>
<feature type="signal peptide" evidence="2">
    <location>
        <begin position="1"/>
        <end position="29"/>
    </location>
</feature>
<comment type="similarity">
    <text evidence="1">Belongs to the UPF0065 (bug) family.</text>
</comment>
<dbReference type="STRING" id="1123062.SAMN02745775_11417"/>
<keyword evidence="4" id="KW-1185">Reference proteome</keyword>
<sequence length="329" mass="34705">MAMLTRRHLPALAGMLAPLGINLPGIARAQGNWPDRPIRVVVPFGAGGPTDVVARLLAEPVGAALGQPLVIENRAGAGGNLGSRIVAQAAPDGYTLALNASSPLVINQFLYRDLGYDPATAFAPISMLTTGPLLVVTNPRLPFATIADLVAEAKRRPGALNYATAGNGTVPHLATEMFLREAGIQMTNVTYRQTPDATQSVMRGDTAVFFDSPQSIQHVRAGLLKALAVTTPRRFGAFPEVPTMAESGGPAISVEAWYGLLAPAGTPAPIIARLHDVFATAIKRPEVASRIATLGFETVGNTPAEFARFLAAEPPKWRDVIRAADVRLE</sequence>
<keyword evidence="3" id="KW-0675">Receptor</keyword>
<feature type="chain" id="PRO_5011762181" evidence="2">
    <location>
        <begin position="30"/>
        <end position="329"/>
    </location>
</feature>
<evidence type="ECO:0000256" key="2">
    <source>
        <dbReference type="SAM" id="SignalP"/>
    </source>
</evidence>
<dbReference type="Proteomes" id="UP000199473">
    <property type="component" value="Unassembled WGS sequence"/>
</dbReference>
<evidence type="ECO:0000313" key="4">
    <source>
        <dbReference type="Proteomes" id="UP000199473"/>
    </source>
</evidence>
<dbReference type="CDD" id="cd13578">
    <property type="entry name" value="PBP2_Bug27"/>
    <property type="match status" value="1"/>
</dbReference>
<organism evidence="3 4">
    <name type="scientific">Falsiroseomonas stagni DSM 19981</name>
    <dbReference type="NCBI Taxonomy" id="1123062"/>
    <lineage>
        <taxon>Bacteria</taxon>
        <taxon>Pseudomonadati</taxon>
        <taxon>Pseudomonadota</taxon>
        <taxon>Alphaproteobacteria</taxon>
        <taxon>Acetobacterales</taxon>
        <taxon>Roseomonadaceae</taxon>
        <taxon>Falsiroseomonas</taxon>
    </lineage>
</organism>
<dbReference type="PANTHER" id="PTHR42928">
    <property type="entry name" value="TRICARBOXYLATE-BINDING PROTEIN"/>
    <property type="match status" value="1"/>
</dbReference>
<dbReference type="AlphaFoldDB" id="A0A1I4E7I1"/>
<name>A0A1I4E7I1_9PROT</name>
<keyword evidence="2" id="KW-0732">Signal</keyword>
<dbReference type="Gene3D" id="3.40.190.150">
    <property type="entry name" value="Bordetella uptake gene, domain 1"/>
    <property type="match status" value="1"/>
</dbReference>
<proteinExistence type="inferred from homology"/>
<dbReference type="InterPro" id="IPR042100">
    <property type="entry name" value="Bug_dom1"/>
</dbReference>
<protein>
    <submittedName>
        <fullName evidence="3">Tripartite-type tricarboxylate transporter, receptor component TctC</fullName>
    </submittedName>
</protein>